<evidence type="ECO:0000313" key="2">
    <source>
        <dbReference type="EMBL" id="JAC66943.1"/>
    </source>
</evidence>
<protein>
    <submittedName>
        <fullName evidence="2">Uncharacterized protein</fullName>
    </submittedName>
</protein>
<dbReference type="EMBL" id="GBEZ01019640">
    <property type="protein sequence ID" value="JAC66943.1"/>
    <property type="molecule type" value="Transcribed_RNA"/>
</dbReference>
<feature type="non-terminal residue" evidence="2">
    <location>
        <position position="1"/>
    </location>
</feature>
<name>A0A061R4M2_9CHLO</name>
<proteinExistence type="predicted"/>
<dbReference type="AlphaFoldDB" id="A0A061R4M2"/>
<feature type="region of interest" description="Disordered" evidence="1">
    <location>
        <begin position="29"/>
        <end position="48"/>
    </location>
</feature>
<reference evidence="2" key="1">
    <citation type="submission" date="2014-05" db="EMBL/GenBank/DDBJ databases">
        <title>The transcriptome of the halophilic microalga Tetraselmis sp. GSL018 isolated from the Great Salt Lake, Utah.</title>
        <authorList>
            <person name="Jinkerson R.E."/>
            <person name="D'Adamo S."/>
            <person name="Posewitz M.C."/>
        </authorList>
    </citation>
    <scope>NUCLEOTIDE SEQUENCE</scope>
    <source>
        <strain evidence="2">GSL018</strain>
    </source>
</reference>
<accession>A0A061R4M2</accession>
<evidence type="ECO:0000256" key="1">
    <source>
        <dbReference type="SAM" id="MobiDB-lite"/>
    </source>
</evidence>
<gene>
    <name evidence="2" type="ORF">TSPGSL018_12394</name>
</gene>
<organism evidence="2">
    <name type="scientific">Tetraselmis sp. GSL018</name>
    <dbReference type="NCBI Taxonomy" id="582737"/>
    <lineage>
        <taxon>Eukaryota</taxon>
        <taxon>Viridiplantae</taxon>
        <taxon>Chlorophyta</taxon>
        <taxon>core chlorophytes</taxon>
        <taxon>Chlorodendrophyceae</taxon>
        <taxon>Chlorodendrales</taxon>
        <taxon>Chlorodendraceae</taxon>
        <taxon>Tetraselmis</taxon>
    </lineage>
</organism>
<sequence>KDVCELPREVALMDGQTLSQQPEGRTVEGVAGFSGMGVTQGRDSEWST</sequence>